<dbReference type="Proteomes" id="UP000284767">
    <property type="component" value="Unassembled WGS sequence"/>
</dbReference>
<dbReference type="Gene3D" id="2.50.20.10">
    <property type="entry name" value="Lipoprotein localisation LolA/LolB/LppX"/>
    <property type="match status" value="1"/>
</dbReference>
<reference evidence="1 2" key="2">
    <citation type="submission" date="2019-01" db="EMBL/GenBank/DDBJ databases">
        <title>The Pseudomonas aeruginosa pan-genome provides new insights on its population structure, horizontal gene transfer and pathogenicity.</title>
        <authorList>
            <person name="Freschi L."/>
            <person name="Vincent A.T."/>
            <person name="Jeukens J."/>
            <person name="Emond-Rheault J.-G."/>
            <person name="Kukavica-Ibrulj I."/>
            <person name="Dupont M.-J."/>
            <person name="Charette S.J."/>
            <person name="Boyle B."/>
            <person name="Levesque R.C."/>
        </authorList>
    </citation>
    <scope>NUCLEOTIDE SEQUENCE [LARGE SCALE GENOMIC DNA]</scope>
    <source>
        <strain evidence="1 2">PA-W36</strain>
    </source>
</reference>
<dbReference type="AlphaFoldDB" id="A0A7M2ZV90"/>
<accession>A0A7M2ZV90</accession>
<evidence type="ECO:0000313" key="2">
    <source>
        <dbReference type="Proteomes" id="UP000284767"/>
    </source>
</evidence>
<dbReference type="CDD" id="cd16329">
    <property type="entry name" value="LolA_like"/>
    <property type="match status" value="1"/>
</dbReference>
<organism evidence="1 2">
    <name type="scientific">Pseudomonas aeruginosa</name>
    <dbReference type="NCBI Taxonomy" id="287"/>
    <lineage>
        <taxon>Bacteria</taxon>
        <taxon>Pseudomonadati</taxon>
        <taxon>Pseudomonadota</taxon>
        <taxon>Gammaproteobacteria</taxon>
        <taxon>Pseudomonadales</taxon>
        <taxon>Pseudomonadaceae</taxon>
        <taxon>Pseudomonas</taxon>
    </lineage>
</organism>
<reference evidence="1 2" key="1">
    <citation type="submission" date="2017-08" db="EMBL/GenBank/DDBJ databases">
        <authorList>
            <person name="Feschi L."/>
            <person name="Jeukens J."/>
            <person name="Emond-Rheault J.-G."/>
            <person name="Kukavica-Ibrulj I."/>
            <person name="Boyle B."/>
            <person name="Levesque R.C."/>
        </authorList>
    </citation>
    <scope>NUCLEOTIDE SEQUENCE [LARGE SCALE GENOMIC DNA]</scope>
    <source>
        <strain evidence="1 2">PA-W36</strain>
    </source>
</reference>
<sequence length="447" mass="50696">MRMYLWLPFAWLVMGGSSLPVVAADFTGLTPLGAEKAGNKEGTIPAWTGGLPTDAASVDGKGFLSNPFADEKPLFVITAQNAERYSEHLSEGQMAMLRRYPDTYRLPVYPTHRTLALPERLYKAAATNAEVTRLGSNGLSIENFTTSYYPFPLPKTGTEVIWNHQARYHGGNFRRWITQVTPQVNGDFTTVHFEEEIVEPAQAEGIEPARAQNLLQLFKQKVTAPARLAGNVLLVYETLDQLKEPRLAWVYNSGQRRVRRAPQVAYDGPGTASDGLRTTDNFDMFGGAMDRYDWKLLGKREVYIPYNSYELDSPALKYEQVIKAGHINQDLARYELHRVWVVEATLRDGQRNIYAKRVFYVDEDSWQIALADHFDGRGQLWRVGEGHAQQYFDHQHMGYTLEALYDLQAGRYLALGMKNEEARSFEYGFKARISDYTPSALRKSGVR</sequence>
<dbReference type="InterPro" id="IPR010752">
    <property type="entry name" value="DUF1329"/>
</dbReference>
<proteinExistence type="predicted"/>
<dbReference type="EMBL" id="NSNE01000007">
    <property type="protein sequence ID" value="RPM16122.1"/>
    <property type="molecule type" value="Genomic_DNA"/>
</dbReference>
<gene>
    <name evidence="1" type="ORF">IPC1295_13265</name>
</gene>
<comment type="caution">
    <text evidence="1">The sequence shown here is derived from an EMBL/GenBank/DDBJ whole genome shotgun (WGS) entry which is preliminary data.</text>
</comment>
<dbReference type="Pfam" id="PF07044">
    <property type="entry name" value="DUF1329"/>
    <property type="match status" value="1"/>
</dbReference>
<evidence type="ECO:0000313" key="1">
    <source>
        <dbReference type="EMBL" id="RPM16122.1"/>
    </source>
</evidence>
<name>A0A7M2ZV90_PSEAI</name>
<protein>
    <submittedName>
        <fullName evidence="1">DUF1329 domain-containing protein</fullName>
    </submittedName>
</protein>